<dbReference type="InterPro" id="IPR011051">
    <property type="entry name" value="RmlC_Cupin_sf"/>
</dbReference>
<name>A0ABP9BQX6_9MICC</name>
<comment type="similarity">
    <text evidence="3">Belongs to the mannose-6-phosphate isomerase type 1 family.</text>
</comment>
<dbReference type="PIRSF" id="PIRSF001480">
    <property type="entry name" value="Mannose-6-phosphate_isomerase"/>
    <property type="match status" value="1"/>
</dbReference>
<dbReference type="Gene3D" id="1.10.441.10">
    <property type="entry name" value="Phosphomannose Isomerase, domain 2"/>
    <property type="match status" value="1"/>
</dbReference>
<dbReference type="InterPro" id="IPR016305">
    <property type="entry name" value="Mannose-6-P_Isomerase"/>
</dbReference>
<dbReference type="Gene3D" id="2.60.120.10">
    <property type="entry name" value="Jelly Rolls"/>
    <property type="match status" value="2"/>
</dbReference>
<proteinExistence type="inferred from homology"/>
<dbReference type="EC" id="5.3.1.8" evidence="4"/>
<evidence type="ECO:0000259" key="8">
    <source>
        <dbReference type="Pfam" id="PF20511"/>
    </source>
</evidence>
<dbReference type="EMBL" id="BAABKP010000004">
    <property type="protein sequence ID" value="GAA4799021.1"/>
    <property type="molecule type" value="Genomic_DNA"/>
</dbReference>
<dbReference type="Proteomes" id="UP001500187">
    <property type="component" value="Unassembled WGS sequence"/>
</dbReference>
<dbReference type="Pfam" id="PF20511">
    <property type="entry name" value="PMI_typeI_cat"/>
    <property type="match status" value="1"/>
</dbReference>
<keyword evidence="7 9" id="KW-0413">Isomerase</keyword>
<comment type="catalytic activity">
    <reaction evidence="1">
        <text>D-mannose 6-phosphate = D-fructose 6-phosphate</text>
        <dbReference type="Rhea" id="RHEA:12356"/>
        <dbReference type="ChEBI" id="CHEBI:58735"/>
        <dbReference type="ChEBI" id="CHEBI:61527"/>
        <dbReference type="EC" id="5.3.1.8"/>
    </reaction>
</comment>
<comment type="caution">
    <text evidence="9">The sequence shown here is derived from an EMBL/GenBank/DDBJ whole genome shotgun (WGS) entry which is preliminary data.</text>
</comment>
<keyword evidence="6" id="KW-0862">Zinc</keyword>
<feature type="domain" description="Phosphomannose isomerase type I catalytic" evidence="8">
    <location>
        <begin position="4"/>
        <end position="149"/>
    </location>
</feature>
<dbReference type="GO" id="GO:0016853">
    <property type="term" value="F:isomerase activity"/>
    <property type="evidence" value="ECO:0007669"/>
    <property type="project" value="UniProtKB-KW"/>
</dbReference>
<accession>A0ABP9BQX6</accession>
<dbReference type="InterPro" id="IPR014710">
    <property type="entry name" value="RmlC-like_jellyroll"/>
</dbReference>
<dbReference type="RefSeq" id="WP_345446790.1">
    <property type="nucleotide sequence ID" value="NZ_BAABKP010000004.1"/>
</dbReference>
<evidence type="ECO:0000256" key="6">
    <source>
        <dbReference type="ARBA" id="ARBA00022833"/>
    </source>
</evidence>
<reference evidence="10" key="1">
    <citation type="journal article" date="2019" name="Int. J. Syst. Evol. Microbiol.">
        <title>The Global Catalogue of Microorganisms (GCM) 10K type strain sequencing project: providing services to taxonomists for standard genome sequencing and annotation.</title>
        <authorList>
            <consortium name="The Broad Institute Genomics Platform"/>
            <consortium name="The Broad Institute Genome Sequencing Center for Infectious Disease"/>
            <person name="Wu L."/>
            <person name="Ma J."/>
        </authorList>
    </citation>
    <scope>NUCLEOTIDE SEQUENCE [LARGE SCALE GENOMIC DNA]</scope>
    <source>
        <strain evidence="10">JCM 18541</strain>
    </source>
</reference>
<keyword evidence="5" id="KW-0479">Metal-binding</keyword>
<keyword evidence="10" id="KW-1185">Reference proteome</keyword>
<evidence type="ECO:0000256" key="5">
    <source>
        <dbReference type="ARBA" id="ARBA00022723"/>
    </source>
</evidence>
<dbReference type="PRINTS" id="PR00714">
    <property type="entry name" value="MAN6PISMRASE"/>
</dbReference>
<dbReference type="PANTHER" id="PTHR10309">
    <property type="entry name" value="MANNOSE-6-PHOSPHATE ISOMERASE"/>
    <property type="match status" value="1"/>
</dbReference>
<evidence type="ECO:0000256" key="2">
    <source>
        <dbReference type="ARBA" id="ARBA00001947"/>
    </source>
</evidence>
<dbReference type="SUPFAM" id="SSF51182">
    <property type="entry name" value="RmlC-like cupins"/>
    <property type="match status" value="1"/>
</dbReference>
<evidence type="ECO:0000256" key="7">
    <source>
        <dbReference type="ARBA" id="ARBA00023235"/>
    </source>
</evidence>
<evidence type="ECO:0000313" key="10">
    <source>
        <dbReference type="Proteomes" id="UP001500187"/>
    </source>
</evidence>
<evidence type="ECO:0000256" key="1">
    <source>
        <dbReference type="ARBA" id="ARBA00000757"/>
    </source>
</evidence>
<protein>
    <recommendedName>
        <fullName evidence="4">mannose-6-phosphate isomerase</fullName>
        <ecNumber evidence="4">5.3.1.8</ecNumber>
    </recommendedName>
</protein>
<comment type="cofactor">
    <cofactor evidence="2">
        <name>Zn(2+)</name>
        <dbReference type="ChEBI" id="CHEBI:29105"/>
    </cofactor>
</comment>
<dbReference type="PANTHER" id="PTHR10309:SF0">
    <property type="entry name" value="MANNOSE-6-PHOSPHATE ISOMERASE"/>
    <property type="match status" value="1"/>
</dbReference>
<evidence type="ECO:0000256" key="3">
    <source>
        <dbReference type="ARBA" id="ARBA00010772"/>
    </source>
</evidence>
<evidence type="ECO:0000256" key="4">
    <source>
        <dbReference type="ARBA" id="ARBA00011956"/>
    </source>
</evidence>
<evidence type="ECO:0000313" key="9">
    <source>
        <dbReference type="EMBL" id="GAA4799021.1"/>
    </source>
</evidence>
<sequence length="397" mass="43036">MGELFSLDNPIQNYAWGSRETLGLIRGVPVPTEAPEAELWVGAHSSAPSLAHVDGGAQPLDTLVAQNPDRFLNPRRENDTFPFLFKILAIESPLSIQVHPTAQQASRGYREEEARGVALDDPTRNYKDQFSKPETLIALTPMRILTGVRDFAELRGFATTLKLDWLNGVLAQAKTPRDLLVAIVRIPQDAASTATAKTVKAAKKWAKKHRDAQEQNSAIAGAVELVALVDAKYPGDRGLLLALVMNLLHLEPGDAVFTPDGQVHAYVSGTAIELMYPSDNVMRAGLTSKHVDEEELITVLGEHQNIPTIQRPAAGALATYTMWDERLSVTRLSVTEGEELALPLEGVAVTLCTAGTVVVRDETKTFTLTGTQSVMYVGDPAQLSVAGQGELYIAAQR</sequence>
<dbReference type="InterPro" id="IPR001250">
    <property type="entry name" value="Man6P_Isoase-1"/>
</dbReference>
<dbReference type="InterPro" id="IPR046457">
    <property type="entry name" value="PMI_typeI_cat"/>
</dbReference>
<organism evidence="9 10">
    <name type="scientific">Rothia endophytica</name>
    <dbReference type="NCBI Taxonomy" id="1324766"/>
    <lineage>
        <taxon>Bacteria</taxon>
        <taxon>Bacillati</taxon>
        <taxon>Actinomycetota</taxon>
        <taxon>Actinomycetes</taxon>
        <taxon>Micrococcales</taxon>
        <taxon>Micrococcaceae</taxon>
        <taxon>Rothia</taxon>
    </lineage>
</organism>
<gene>
    <name evidence="9" type="primary">manA</name>
    <name evidence="9" type="ORF">GCM10023352_18610</name>
</gene>
<dbReference type="NCBIfam" id="TIGR00218">
    <property type="entry name" value="manA"/>
    <property type="match status" value="1"/>
</dbReference>
<dbReference type="CDD" id="cd07011">
    <property type="entry name" value="cupin_PMI_type_I_N"/>
    <property type="match status" value="1"/>
</dbReference>